<comment type="caution">
    <text evidence="6">The sequence shown here is derived from an EMBL/GenBank/DDBJ whole genome shotgun (WGS) entry which is preliminary data.</text>
</comment>
<comment type="subcellular location">
    <subcellularLocation>
        <location evidence="1">Cytoplasm</location>
    </subcellularLocation>
</comment>
<dbReference type="PANTHER" id="PTHR36438:SF1">
    <property type="entry name" value="IRON-SULFUR CLUSTER REPAIR PROTEIN YTFE"/>
    <property type="match status" value="1"/>
</dbReference>
<evidence type="ECO:0000259" key="5">
    <source>
        <dbReference type="Pfam" id="PF01814"/>
    </source>
</evidence>
<proteinExistence type="predicted"/>
<keyword evidence="7" id="KW-1185">Reference proteome</keyword>
<dbReference type="InterPro" id="IPR012312">
    <property type="entry name" value="Hemerythrin-like"/>
</dbReference>
<evidence type="ECO:0000256" key="3">
    <source>
        <dbReference type="ARBA" id="ARBA00022723"/>
    </source>
</evidence>
<dbReference type="AlphaFoldDB" id="A0A4V3WEE8"/>
<keyword evidence="3" id="KW-0479">Metal-binding</keyword>
<dbReference type="GO" id="GO:0046872">
    <property type="term" value="F:metal ion binding"/>
    <property type="evidence" value="ECO:0007669"/>
    <property type="project" value="UniProtKB-KW"/>
</dbReference>
<gene>
    <name evidence="6" type="primary">ric</name>
    <name evidence="6" type="ORF">E6C55_20025</name>
</gene>
<keyword evidence="2" id="KW-0963">Cytoplasm</keyword>
<sequence length="245" mass="28097">MEQRFTGEERIGAIVSDFPGASNLLKEYRIDFCCGGDRSLLEAVRSRKLDEREVLSRLNASYEAIRSRAGEPERNWQEEKIATLIDYIVQRHHGYLRKELPLLSGFVTKILRVHGGGHPELAAVHKIFHQMKLELDQHLIEEEETLFPLFKQYESEPAAEVHVRAVQGLRELEADHSSVGEYLKAIRMITNDFKLPPEACKTYTLAFRKLEELESDMFEHVHLENNILFPRITSDPSSASATPGR</sequence>
<dbReference type="EMBL" id="SSOB01000027">
    <property type="protein sequence ID" value="THF76070.1"/>
    <property type="molecule type" value="Genomic_DNA"/>
</dbReference>
<dbReference type="PANTHER" id="PTHR36438">
    <property type="entry name" value="IRON-SULFUR CLUSTER REPAIR PROTEIN YTFE"/>
    <property type="match status" value="1"/>
</dbReference>
<name>A0A4V3WEE8_9BACL</name>
<evidence type="ECO:0000256" key="1">
    <source>
        <dbReference type="ARBA" id="ARBA00004496"/>
    </source>
</evidence>
<organism evidence="6 7">
    <name type="scientific">Cohnella fermenti</name>
    <dbReference type="NCBI Taxonomy" id="2565925"/>
    <lineage>
        <taxon>Bacteria</taxon>
        <taxon>Bacillati</taxon>
        <taxon>Bacillota</taxon>
        <taxon>Bacilli</taxon>
        <taxon>Bacillales</taxon>
        <taxon>Paenibacillaceae</taxon>
        <taxon>Cohnella</taxon>
    </lineage>
</organism>
<dbReference type="Pfam" id="PF04405">
    <property type="entry name" value="ScdA_N"/>
    <property type="match status" value="1"/>
</dbReference>
<dbReference type="RefSeq" id="WP_136371597.1">
    <property type="nucleotide sequence ID" value="NZ_SSOB01000027.1"/>
</dbReference>
<dbReference type="OrthoDB" id="9797132at2"/>
<protein>
    <submittedName>
        <fullName evidence="6">Iron-sulfur cluster repair di-iron protein</fullName>
    </submittedName>
</protein>
<dbReference type="InterPro" id="IPR019903">
    <property type="entry name" value="RIC_family"/>
</dbReference>
<evidence type="ECO:0000313" key="7">
    <source>
        <dbReference type="Proteomes" id="UP000310636"/>
    </source>
</evidence>
<feature type="domain" description="Hemerythrin-like" evidence="5">
    <location>
        <begin position="87"/>
        <end position="232"/>
    </location>
</feature>
<dbReference type="NCBIfam" id="TIGR03652">
    <property type="entry name" value="FeS_repair_RIC"/>
    <property type="match status" value="1"/>
</dbReference>
<reference evidence="6 7" key="1">
    <citation type="submission" date="2019-04" db="EMBL/GenBank/DDBJ databases">
        <title>Cohnella sp. nov. isolated from preserved vegetables.</title>
        <authorList>
            <person name="Lin S.-Y."/>
            <person name="Hung M.-H."/>
            <person name="Young C.-C."/>
        </authorList>
    </citation>
    <scope>NUCLEOTIDE SEQUENCE [LARGE SCALE GENOMIC DNA]</scope>
    <source>
        <strain evidence="6 7">CC-MHH1044</strain>
    </source>
</reference>
<dbReference type="Pfam" id="PF01814">
    <property type="entry name" value="Hemerythrin"/>
    <property type="match status" value="1"/>
</dbReference>
<dbReference type="GO" id="GO:0005737">
    <property type="term" value="C:cytoplasm"/>
    <property type="evidence" value="ECO:0007669"/>
    <property type="project" value="UniProtKB-SubCell"/>
</dbReference>
<evidence type="ECO:0000256" key="2">
    <source>
        <dbReference type="ARBA" id="ARBA00022490"/>
    </source>
</evidence>
<dbReference type="Gene3D" id="1.20.120.520">
    <property type="entry name" value="nmb1532 protein domain like"/>
    <property type="match status" value="1"/>
</dbReference>
<accession>A0A4V3WEE8</accession>
<evidence type="ECO:0000256" key="4">
    <source>
        <dbReference type="ARBA" id="ARBA00023004"/>
    </source>
</evidence>
<dbReference type="Proteomes" id="UP000310636">
    <property type="component" value="Unassembled WGS sequence"/>
</dbReference>
<keyword evidence="4" id="KW-0408">Iron</keyword>
<evidence type="ECO:0000313" key="6">
    <source>
        <dbReference type="EMBL" id="THF76070.1"/>
    </source>
</evidence>